<keyword evidence="3" id="KW-1185">Reference proteome</keyword>
<reference evidence="2 3" key="1">
    <citation type="submission" date="2018-02" db="EMBL/GenBank/DDBJ databases">
        <title>Solimicrobium silvestre gen. nov., sp. nov., isolated from alpine forest soil.</title>
        <authorList>
            <person name="Margesin R."/>
            <person name="Albuquerque L."/>
            <person name="Zhang D.-C."/>
            <person name="Froufe H.J.C."/>
            <person name="Severino R."/>
            <person name="Roxo I."/>
            <person name="Egas C."/>
            <person name="Da Costa M.S."/>
        </authorList>
    </citation>
    <scope>NUCLEOTIDE SEQUENCE [LARGE SCALE GENOMIC DNA]</scope>
    <source>
        <strain evidence="2 3">S20-91</strain>
    </source>
</reference>
<accession>A0A2S9GU36</accession>
<organism evidence="2 3">
    <name type="scientific">Solimicrobium silvestre</name>
    <dbReference type="NCBI Taxonomy" id="2099400"/>
    <lineage>
        <taxon>Bacteria</taxon>
        <taxon>Pseudomonadati</taxon>
        <taxon>Pseudomonadota</taxon>
        <taxon>Betaproteobacteria</taxon>
        <taxon>Burkholderiales</taxon>
        <taxon>Oxalobacteraceae</taxon>
        <taxon>Solimicrobium</taxon>
    </lineage>
</organism>
<dbReference type="AlphaFoldDB" id="A0A2S9GU36"/>
<evidence type="ECO:0000256" key="1">
    <source>
        <dbReference type="SAM" id="SignalP"/>
    </source>
</evidence>
<dbReference type="PROSITE" id="PS51257">
    <property type="entry name" value="PROKAR_LIPOPROTEIN"/>
    <property type="match status" value="1"/>
</dbReference>
<dbReference type="EMBL" id="PUGF01000027">
    <property type="protein sequence ID" value="PRC91219.1"/>
    <property type="molecule type" value="Genomic_DNA"/>
</dbReference>
<comment type="caution">
    <text evidence="2">The sequence shown here is derived from an EMBL/GenBank/DDBJ whole genome shotgun (WGS) entry which is preliminary data.</text>
</comment>
<dbReference type="RefSeq" id="WP_243405513.1">
    <property type="nucleotide sequence ID" value="NZ_PUGF01000027.1"/>
</dbReference>
<protein>
    <submittedName>
        <fullName evidence="2">Uncharacterized protein</fullName>
    </submittedName>
</protein>
<evidence type="ECO:0000313" key="3">
    <source>
        <dbReference type="Proteomes" id="UP000237839"/>
    </source>
</evidence>
<feature type="chain" id="PRO_5015764876" evidence="1">
    <location>
        <begin position="28"/>
        <end position="146"/>
    </location>
</feature>
<feature type="signal peptide" evidence="1">
    <location>
        <begin position="1"/>
        <end position="27"/>
    </location>
</feature>
<proteinExistence type="predicted"/>
<dbReference type="Proteomes" id="UP000237839">
    <property type="component" value="Unassembled WGS sequence"/>
</dbReference>
<name>A0A2S9GU36_9BURK</name>
<evidence type="ECO:0000313" key="2">
    <source>
        <dbReference type="EMBL" id="PRC91219.1"/>
    </source>
</evidence>
<gene>
    <name evidence="2" type="ORF">S2091_4114</name>
</gene>
<sequence>MKNLMTARPPKLFALLLLTLACANINAQPLLRCEITYAGTTHTLEARISVDANADAGGAYTTEAMDIGGRFRFKALMLGTEQHVDSIKLYAYYETHRQAVLLQEVKYVAPFTLSTTAYGLTGLNYLYSPPLGRELQYGCALLEAKS</sequence>
<keyword evidence="1" id="KW-0732">Signal</keyword>